<feature type="region of interest" description="Disordered" evidence="2">
    <location>
        <begin position="413"/>
        <end position="483"/>
    </location>
</feature>
<reference evidence="3" key="2">
    <citation type="journal article" date="2023" name="Science">
        <title>Genomic signatures of disease resistance in endangered staghorn corals.</title>
        <authorList>
            <person name="Vollmer S.V."/>
            <person name="Selwyn J.D."/>
            <person name="Despard B.A."/>
            <person name="Roesel C.L."/>
        </authorList>
    </citation>
    <scope>NUCLEOTIDE SEQUENCE</scope>
    <source>
        <strain evidence="3">K2</strain>
    </source>
</reference>
<name>A0AAD9QFF7_ACRCE</name>
<accession>A0AAD9QFF7</accession>
<feature type="compositionally biased region" description="Low complexity" evidence="2">
    <location>
        <begin position="433"/>
        <end position="445"/>
    </location>
</feature>
<dbReference type="Proteomes" id="UP001249851">
    <property type="component" value="Unassembled WGS sequence"/>
</dbReference>
<evidence type="ECO:0000256" key="1">
    <source>
        <dbReference type="SAM" id="Coils"/>
    </source>
</evidence>
<evidence type="ECO:0000313" key="4">
    <source>
        <dbReference type="Proteomes" id="UP001249851"/>
    </source>
</evidence>
<sequence>MIECENMDAVKGENNRLRRALLLMASERKKMASQLTGVHNLGLQLQRKEQEVKSLSEKNERLEVSLARAENRITQLSHIVRNNPQTLSMASQGAIVTPGVSKKVLEALTRENTKLKQALNHLTSKGPSGVDLAVENRELHEIIMTLKDEKDMKINELKELRKVISAVENQNIEALQNQVLSLSTQVTKLERNLNAKQVFCETIVTENEAMKNELQSLKDDRILKVRDVKKELGDLMKTTEVREIMQQVYENQDGEPEESASSEEVCKLKEEMQIVLEELQTTKQEKEQLLDKLNETLEEWENSKGLIEIHQAQHQSREEELGRLQQQLQELEHNHRRLRRDSDEKGKELMDLQTEMELMRNTLGTYENDFKMERDEKINALREKDRAIQTYEQLRKEHFSLRQNIERMYSQAHAQQQAQSTYKRQPSGRPCGAQMQQPAQFAFPPKGFSPEVCVDGPVDDRADSPAMGAPVPTPRRYRGQGSQLQCPNCNKLFPHDLLENHMRDCTGDD</sequence>
<keyword evidence="1" id="KW-0175">Coiled coil</keyword>
<feature type="coiled-coil region" evidence="1">
    <location>
        <begin position="105"/>
        <end position="220"/>
    </location>
</feature>
<comment type="caution">
    <text evidence="3">The sequence shown here is derived from an EMBL/GenBank/DDBJ whole genome shotgun (WGS) entry which is preliminary data.</text>
</comment>
<feature type="coiled-coil region" evidence="1">
    <location>
        <begin position="269"/>
        <end position="411"/>
    </location>
</feature>
<feature type="coiled-coil region" evidence="1">
    <location>
        <begin position="38"/>
        <end position="79"/>
    </location>
</feature>
<protein>
    <submittedName>
        <fullName evidence="3">Uncharacterized protein</fullName>
    </submittedName>
</protein>
<evidence type="ECO:0000256" key="2">
    <source>
        <dbReference type="SAM" id="MobiDB-lite"/>
    </source>
</evidence>
<proteinExistence type="predicted"/>
<dbReference type="EMBL" id="JARQWQ010000037">
    <property type="protein sequence ID" value="KAK2560308.1"/>
    <property type="molecule type" value="Genomic_DNA"/>
</dbReference>
<keyword evidence="4" id="KW-1185">Reference proteome</keyword>
<organism evidence="3 4">
    <name type="scientific">Acropora cervicornis</name>
    <name type="common">Staghorn coral</name>
    <dbReference type="NCBI Taxonomy" id="6130"/>
    <lineage>
        <taxon>Eukaryota</taxon>
        <taxon>Metazoa</taxon>
        <taxon>Cnidaria</taxon>
        <taxon>Anthozoa</taxon>
        <taxon>Hexacorallia</taxon>
        <taxon>Scleractinia</taxon>
        <taxon>Astrocoeniina</taxon>
        <taxon>Acroporidae</taxon>
        <taxon>Acropora</taxon>
    </lineage>
</organism>
<evidence type="ECO:0000313" key="3">
    <source>
        <dbReference type="EMBL" id="KAK2560308.1"/>
    </source>
</evidence>
<gene>
    <name evidence="3" type="ORF">P5673_017307</name>
</gene>
<reference evidence="3" key="1">
    <citation type="journal article" date="2023" name="G3 (Bethesda)">
        <title>Whole genome assembly and annotation of the endangered Caribbean coral Acropora cervicornis.</title>
        <authorList>
            <person name="Selwyn J.D."/>
            <person name="Vollmer S.V."/>
        </authorList>
    </citation>
    <scope>NUCLEOTIDE SEQUENCE</scope>
    <source>
        <strain evidence="3">K2</strain>
    </source>
</reference>
<dbReference type="AlphaFoldDB" id="A0AAD9QFF7"/>